<organism evidence="2 3">
    <name type="scientific">Pseudomonas versuta</name>
    <dbReference type="NCBI Taxonomy" id="1788301"/>
    <lineage>
        <taxon>Bacteria</taxon>
        <taxon>Pseudomonadati</taxon>
        <taxon>Pseudomonadota</taxon>
        <taxon>Gammaproteobacteria</taxon>
        <taxon>Pseudomonadales</taxon>
        <taxon>Pseudomonadaceae</taxon>
        <taxon>Pseudomonas</taxon>
    </lineage>
</organism>
<dbReference type="GO" id="GO:0004519">
    <property type="term" value="F:endonuclease activity"/>
    <property type="evidence" value="ECO:0007669"/>
    <property type="project" value="UniProtKB-KW"/>
</dbReference>
<comment type="caution">
    <text evidence="2">The sequence shown here is derived from an EMBL/GenBank/DDBJ whole genome shotgun (WGS) entry which is preliminary data.</text>
</comment>
<dbReference type="RefSeq" id="WP_060693592.1">
    <property type="nucleotide sequence ID" value="NZ_CP012676.1"/>
</dbReference>
<keyword evidence="2" id="KW-0378">Hydrolase</keyword>
<reference evidence="2 3" key="1">
    <citation type="submission" date="2016-11" db="EMBL/GenBank/DDBJ databases">
        <title>Draft genome of Pseudomonas versuta A4R1.5.</title>
        <authorList>
            <person name="See-Too W.-S."/>
        </authorList>
    </citation>
    <scope>NUCLEOTIDE SEQUENCE [LARGE SCALE GENOMIC DNA]</scope>
    <source>
        <strain evidence="2 3">A4R1.5</strain>
    </source>
</reference>
<keyword evidence="2" id="KW-0255">Endonuclease</keyword>
<dbReference type="Proteomes" id="UP000186677">
    <property type="component" value="Unassembled WGS sequence"/>
</dbReference>
<name>A0ABX3E8C8_9PSED</name>
<dbReference type="Pfam" id="PF13391">
    <property type="entry name" value="HNH_2"/>
    <property type="match status" value="1"/>
</dbReference>
<evidence type="ECO:0000313" key="3">
    <source>
        <dbReference type="Proteomes" id="UP000186677"/>
    </source>
</evidence>
<keyword evidence="2" id="KW-0540">Nuclease</keyword>
<accession>A0ABX3E8C8</accession>
<dbReference type="EMBL" id="MPJC01000005">
    <property type="protein sequence ID" value="OKA21694.1"/>
    <property type="molecule type" value="Genomic_DNA"/>
</dbReference>
<keyword evidence="3" id="KW-1185">Reference proteome</keyword>
<evidence type="ECO:0000259" key="1">
    <source>
        <dbReference type="Pfam" id="PF13391"/>
    </source>
</evidence>
<proteinExistence type="predicted"/>
<evidence type="ECO:0000313" key="2">
    <source>
        <dbReference type="EMBL" id="OKA21694.1"/>
    </source>
</evidence>
<feature type="domain" description="HNH nuclease" evidence="1">
    <location>
        <begin position="154"/>
        <end position="203"/>
    </location>
</feature>
<protein>
    <submittedName>
        <fullName evidence="2">HNH endonuclease</fullName>
    </submittedName>
</protein>
<gene>
    <name evidence="2" type="ORF">BOH73_10405</name>
</gene>
<dbReference type="InterPro" id="IPR003615">
    <property type="entry name" value="HNH_nuc"/>
</dbReference>
<sequence>MSDGWSNEELKASVQAYGEMLRQQVATTKFVKAHVYRELANRFGREEGAFERRMQNISAIYEERELEWVVGLKPQKNIGTAIKSRLIKMIDELPPAPGPVAHELEKAEVEAEQQRVFDPRNVDDARQRVVASIVRRRGQSAFRKKLLEAYATRCAITGCDQAEVLEAAHIHPYKGEHTHVVSNGLLLRADLHTLFDLYLIAIEPDSLLIRLAPQLHNSYYMQYQGLPLATPTSPSAKASVEALQWHADQCDWFKSPSGSSG</sequence>